<keyword evidence="7" id="KW-0413">Isomerase</keyword>
<accession>A0A1G1YHU2</accession>
<keyword evidence="6 8" id="KW-0472">Membrane</keyword>
<protein>
    <recommendedName>
        <fullName evidence="9">Lycopene cyclase domain-containing protein</fullName>
    </recommendedName>
</protein>
<evidence type="ECO:0000256" key="1">
    <source>
        <dbReference type="ARBA" id="ARBA00004141"/>
    </source>
</evidence>
<gene>
    <name evidence="10" type="ORF">A3A02_00380</name>
</gene>
<feature type="transmembrane region" description="Helical" evidence="8">
    <location>
        <begin position="134"/>
        <end position="152"/>
    </location>
</feature>
<dbReference type="GO" id="GO:0045436">
    <property type="term" value="F:lycopene beta cyclase activity"/>
    <property type="evidence" value="ECO:0007669"/>
    <property type="project" value="UniProtKB-ARBA"/>
</dbReference>
<feature type="transmembrane region" description="Helical" evidence="8">
    <location>
        <begin position="159"/>
        <end position="181"/>
    </location>
</feature>
<name>A0A1G1YHU2_9BACT</name>
<keyword evidence="3 8" id="KW-0812">Transmembrane</keyword>
<evidence type="ECO:0000256" key="4">
    <source>
        <dbReference type="ARBA" id="ARBA00022746"/>
    </source>
</evidence>
<dbReference type="GO" id="GO:0016020">
    <property type="term" value="C:membrane"/>
    <property type="evidence" value="ECO:0007669"/>
    <property type="project" value="UniProtKB-SubCell"/>
</dbReference>
<feature type="transmembrane region" description="Helical" evidence="8">
    <location>
        <begin position="31"/>
        <end position="50"/>
    </location>
</feature>
<evidence type="ECO:0000256" key="6">
    <source>
        <dbReference type="ARBA" id="ARBA00023136"/>
    </source>
</evidence>
<evidence type="ECO:0000256" key="7">
    <source>
        <dbReference type="ARBA" id="ARBA00023235"/>
    </source>
</evidence>
<feature type="domain" description="Lycopene cyclase" evidence="9">
    <location>
        <begin position="132"/>
        <end position="223"/>
    </location>
</feature>
<evidence type="ECO:0000259" key="9">
    <source>
        <dbReference type="Pfam" id="PF18916"/>
    </source>
</evidence>
<comment type="pathway">
    <text evidence="2">Carotenoid biosynthesis.</text>
</comment>
<feature type="domain" description="Lycopene cyclase" evidence="9">
    <location>
        <begin position="7"/>
        <end position="89"/>
    </location>
</feature>
<keyword evidence="5 8" id="KW-1133">Transmembrane helix</keyword>
<dbReference type="AlphaFoldDB" id="A0A1G1YHU2"/>
<dbReference type="Proteomes" id="UP000177376">
    <property type="component" value="Unassembled WGS sequence"/>
</dbReference>
<proteinExistence type="predicted"/>
<comment type="subcellular location">
    <subcellularLocation>
        <location evidence="1">Membrane</location>
        <topology evidence="1">Multi-pass membrane protein</topology>
    </subcellularLocation>
</comment>
<dbReference type="GO" id="GO:0016872">
    <property type="term" value="F:intramolecular lyase activity"/>
    <property type="evidence" value="ECO:0007669"/>
    <property type="project" value="InterPro"/>
</dbReference>
<comment type="caution">
    <text evidence="10">The sequence shown here is derived from an EMBL/GenBank/DDBJ whole genome shotgun (WGS) entry which is preliminary data.</text>
</comment>
<evidence type="ECO:0000313" key="10">
    <source>
        <dbReference type="EMBL" id="OGY51879.1"/>
    </source>
</evidence>
<reference evidence="10 11" key="1">
    <citation type="journal article" date="2016" name="Nat. Commun.">
        <title>Thousands of microbial genomes shed light on interconnected biogeochemical processes in an aquifer system.</title>
        <authorList>
            <person name="Anantharaman K."/>
            <person name="Brown C.T."/>
            <person name="Hug L.A."/>
            <person name="Sharon I."/>
            <person name="Castelle C.J."/>
            <person name="Probst A.J."/>
            <person name="Thomas B.C."/>
            <person name="Singh A."/>
            <person name="Wilkins M.J."/>
            <person name="Karaoz U."/>
            <person name="Brodie E.L."/>
            <person name="Williams K.H."/>
            <person name="Hubbard S.S."/>
            <person name="Banfield J.F."/>
        </authorList>
    </citation>
    <scope>NUCLEOTIDE SEQUENCE [LARGE SCALE GENOMIC DNA]</scope>
</reference>
<dbReference type="EMBL" id="MHIM01000029">
    <property type="protein sequence ID" value="OGY51879.1"/>
    <property type="molecule type" value="Genomic_DNA"/>
</dbReference>
<evidence type="ECO:0000256" key="3">
    <source>
        <dbReference type="ARBA" id="ARBA00022692"/>
    </source>
</evidence>
<feature type="transmembrane region" description="Helical" evidence="8">
    <location>
        <begin position="110"/>
        <end position="128"/>
    </location>
</feature>
<feature type="transmembrane region" description="Helical" evidence="8">
    <location>
        <begin position="193"/>
        <end position="218"/>
    </location>
</feature>
<evidence type="ECO:0000256" key="8">
    <source>
        <dbReference type="SAM" id="Phobius"/>
    </source>
</evidence>
<evidence type="ECO:0000313" key="11">
    <source>
        <dbReference type="Proteomes" id="UP000177376"/>
    </source>
</evidence>
<sequence>MSIVNPWLVGSLGLLVLWLLIFFLKPKARKEMLWVSVFTMLLGLTEPLFVPQYWNPPSLFDLAQNTGFDLESFIFSFAIGGISAILYELLVKVKHEKIRRHEKHKKMHRYHLLALFSPLLVFLPLQLFTSLNPIYSASIAMFAGGIAAILCRPNLSRKIVVGGFSFLSLYFVFFIVFGLAYPRFVQDVWNLTAISGILIWGVPLEELLFAFTVGMLWSSIYEHTRWYRLVKIKTGQKNKNLKKT</sequence>
<keyword evidence="4" id="KW-0125">Carotenoid biosynthesis</keyword>
<evidence type="ECO:0000256" key="5">
    <source>
        <dbReference type="ARBA" id="ARBA00022989"/>
    </source>
</evidence>
<dbReference type="GO" id="GO:0016117">
    <property type="term" value="P:carotenoid biosynthetic process"/>
    <property type="evidence" value="ECO:0007669"/>
    <property type="project" value="UniProtKB-KW"/>
</dbReference>
<dbReference type="Pfam" id="PF18916">
    <property type="entry name" value="Lycopene_cyc"/>
    <property type="match status" value="2"/>
</dbReference>
<organism evidence="10 11">
    <name type="scientific">Candidatus Buchananbacteria bacterium RIFCSPLOWO2_01_FULL_39_33</name>
    <dbReference type="NCBI Taxonomy" id="1797543"/>
    <lineage>
        <taxon>Bacteria</taxon>
        <taxon>Candidatus Buchananiibacteriota</taxon>
    </lineage>
</organism>
<evidence type="ECO:0000256" key="2">
    <source>
        <dbReference type="ARBA" id="ARBA00004829"/>
    </source>
</evidence>
<feature type="transmembrane region" description="Helical" evidence="8">
    <location>
        <begin position="70"/>
        <end position="90"/>
    </location>
</feature>
<feature type="transmembrane region" description="Helical" evidence="8">
    <location>
        <begin position="6"/>
        <end position="24"/>
    </location>
</feature>
<dbReference type="InterPro" id="IPR017825">
    <property type="entry name" value="Lycopene_cyclase_dom"/>
</dbReference>